<evidence type="ECO:0000313" key="6">
    <source>
        <dbReference type="EMBL" id="GMA38198.1"/>
    </source>
</evidence>
<sequence length="376" mass="39339">MTHRRTLAVSAGRPPRTPGAGVNAPLVTSTTHHHGGEAVYRRQLGTVDSEVSAFEEALGALEGGQALAFASGTAATSAVFDVVPTGSGIVVPDVCYYNSRVVAEEAGDDGRLRVSVVDTSDTEATCAAMDDLGDVALLWLETPSNPMLRVSDLAALTEAAHARGALVAVDSTFNTPFVLRPLEFGADVVVHSATKYIAGHSDALIGATVTRPGSDVGERLTRRRHRGGAMPGALEAFLALRGLRTLPLRMDAAQAGAAELAARLSQHPAVVEVRHLSLPDDPFHDRAAEQMDGYGAVLTFRLGDAAVAERVCESVRLIAHATSLGGVESLIERRARYAGDAAHGVPDDLVRLSVGVEHVEDLWADLSQAIGAARSA</sequence>
<dbReference type="InterPro" id="IPR000277">
    <property type="entry name" value="Cys/Met-Metab_PyrdxlP-dep_enz"/>
</dbReference>
<protein>
    <submittedName>
        <fullName evidence="6">Cystathionine gamma-synthase</fullName>
    </submittedName>
</protein>
<keyword evidence="3 4" id="KW-0663">Pyridoxal phosphate</keyword>
<name>A0ABQ6IJU5_9MICO</name>
<dbReference type="SUPFAM" id="SSF53383">
    <property type="entry name" value="PLP-dependent transferases"/>
    <property type="match status" value="1"/>
</dbReference>
<dbReference type="Pfam" id="PF01053">
    <property type="entry name" value="Cys_Met_Meta_PP"/>
    <property type="match status" value="1"/>
</dbReference>
<evidence type="ECO:0000256" key="1">
    <source>
        <dbReference type="ARBA" id="ARBA00001933"/>
    </source>
</evidence>
<evidence type="ECO:0000256" key="5">
    <source>
        <dbReference type="SAM" id="MobiDB-lite"/>
    </source>
</evidence>
<dbReference type="Proteomes" id="UP001157126">
    <property type="component" value="Unassembled WGS sequence"/>
</dbReference>
<dbReference type="InterPro" id="IPR015422">
    <property type="entry name" value="PyrdxlP-dep_Trfase_small"/>
</dbReference>
<keyword evidence="7" id="KW-1185">Reference proteome</keyword>
<comment type="cofactor">
    <cofactor evidence="1 4">
        <name>pyridoxal 5'-phosphate</name>
        <dbReference type="ChEBI" id="CHEBI:597326"/>
    </cofactor>
</comment>
<dbReference type="Gene3D" id="3.40.640.10">
    <property type="entry name" value="Type I PLP-dependent aspartate aminotransferase-like (Major domain)"/>
    <property type="match status" value="1"/>
</dbReference>
<comment type="caution">
    <text evidence="6">The sequence shown here is derived from an EMBL/GenBank/DDBJ whole genome shotgun (WGS) entry which is preliminary data.</text>
</comment>
<proteinExistence type="inferred from homology"/>
<evidence type="ECO:0000256" key="4">
    <source>
        <dbReference type="RuleBase" id="RU362118"/>
    </source>
</evidence>
<dbReference type="PROSITE" id="PS00868">
    <property type="entry name" value="CYS_MET_METAB_PP"/>
    <property type="match status" value="1"/>
</dbReference>
<dbReference type="InterPro" id="IPR015421">
    <property type="entry name" value="PyrdxlP-dep_Trfase_major"/>
</dbReference>
<dbReference type="InterPro" id="IPR054542">
    <property type="entry name" value="Cys_met_metab_PP"/>
</dbReference>
<comment type="similarity">
    <text evidence="2 4">Belongs to the trans-sulfuration enzymes family.</text>
</comment>
<evidence type="ECO:0000256" key="3">
    <source>
        <dbReference type="ARBA" id="ARBA00022898"/>
    </source>
</evidence>
<dbReference type="EMBL" id="BSUO01000001">
    <property type="protein sequence ID" value="GMA38198.1"/>
    <property type="molecule type" value="Genomic_DNA"/>
</dbReference>
<reference evidence="7" key="1">
    <citation type="journal article" date="2019" name="Int. J. Syst. Evol. Microbiol.">
        <title>The Global Catalogue of Microorganisms (GCM) 10K type strain sequencing project: providing services to taxonomists for standard genome sequencing and annotation.</title>
        <authorList>
            <consortium name="The Broad Institute Genomics Platform"/>
            <consortium name="The Broad Institute Genome Sequencing Center for Infectious Disease"/>
            <person name="Wu L."/>
            <person name="Ma J."/>
        </authorList>
    </citation>
    <scope>NUCLEOTIDE SEQUENCE [LARGE SCALE GENOMIC DNA]</scope>
    <source>
        <strain evidence="7">NBRC 113072</strain>
    </source>
</reference>
<accession>A0ABQ6IJU5</accession>
<gene>
    <name evidence="6" type="ORF">GCM10025883_02430</name>
</gene>
<organism evidence="6 7">
    <name type="scientific">Mobilicoccus caccae</name>
    <dbReference type="NCBI Taxonomy" id="1859295"/>
    <lineage>
        <taxon>Bacteria</taxon>
        <taxon>Bacillati</taxon>
        <taxon>Actinomycetota</taxon>
        <taxon>Actinomycetes</taxon>
        <taxon>Micrococcales</taxon>
        <taxon>Dermatophilaceae</taxon>
        <taxon>Mobilicoccus</taxon>
    </lineage>
</organism>
<evidence type="ECO:0000256" key="2">
    <source>
        <dbReference type="ARBA" id="ARBA00009077"/>
    </source>
</evidence>
<dbReference type="RefSeq" id="WP_284302293.1">
    <property type="nucleotide sequence ID" value="NZ_BSUO01000001.1"/>
</dbReference>
<dbReference type="PANTHER" id="PTHR11808:SF15">
    <property type="entry name" value="CYSTATHIONINE GAMMA-LYASE"/>
    <property type="match status" value="1"/>
</dbReference>
<feature type="region of interest" description="Disordered" evidence="5">
    <location>
        <begin position="1"/>
        <end position="22"/>
    </location>
</feature>
<dbReference type="Gene3D" id="3.90.1150.10">
    <property type="entry name" value="Aspartate Aminotransferase, domain 1"/>
    <property type="match status" value="1"/>
</dbReference>
<dbReference type="PANTHER" id="PTHR11808">
    <property type="entry name" value="TRANS-SULFURATION ENZYME FAMILY MEMBER"/>
    <property type="match status" value="1"/>
</dbReference>
<dbReference type="InterPro" id="IPR015424">
    <property type="entry name" value="PyrdxlP-dep_Trfase"/>
</dbReference>
<evidence type="ECO:0000313" key="7">
    <source>
        <dbReference type="Proteomes" id="UP001157126"/>
    </source>
</evidence>
<dbReference type="PIRSF" id="PIRSF001434">
    <property type="entry name" value="CGS"/>
    <property type="match status" value="1"/>
</dbReference>